<dbReference type="SUPFAM" id="SSF54001">
    <property type="entry name" value="Cysteine proteinases"/>
    <property type="match status" value="1"/>
</dbReference>
<dbReference type="Gene3D" id="3.90.70.80">
    <property type="match status" value="1"/>
</dbReference>
<evidence type="ECO:0000313" key="3">
    <source>
        <dbReference type="EMBL" id="CAE0702476.1"/>
    </source>
</evidence>
<keyword evidence="5" id="KW-1185">Reference proteome</keyword>
<evidence type="ECO:0000256" key="1">
    <source>
        <dbReference type="SAM" id="MobiDB-lite"/>
    </source>
</evidence>
<dbReference type="PROSITE" id="PS50802">
    <property type="entry name" value="OTU"/>
    <property type="match status" value="1"/>
</dbReference>
<gene>
    <name evidence="3" type="ORF">PCAL00307_LOCUS17921</name>
    <name evidence="4" type="ORF">PECAL_5P13850</name>
</gene>
<evidence type="ECO:0000259" key="2">
    <source>
        <dbReference type="PROSITE" id="PS50802"/>
    </source>
</evidence>
<sequence>MRAVLLLLAGTAARRRGGPPPLRHKNKGTGLTGGGPARRRGGAHPLRHKSNGRARPLRHQSRGGIDLTGGGPLIDGDGFLRDLLPVLDYDESQENVTTKTPTRGRARGYLRARQVPGDGACLFHTLSAGLWESVNGTHHPMDRKVLRSQSLRLRARAIDVLEDRRDPKLYMGDNEYMKASQLLEMAAEQAACAKDEYCAKLRDPRAWGGGPEIVALSNALSRPIHIYELVWASADAPCARKNLRGGAADSAPNAPRWCVQCIAEFGTPKWSRRYPPIHVLSCDSRFPHLQPEQQLEQGNHFLLLFECDPQEAREAALEAGADDRAADLVFAECARRRVQKAKAVTADRDVTWAPYYDPSKPPRRRFGVSPLLVGALGVVAKLRFGL</sequence>
<feature type="compositionally biased region" description="Basic residues" evidence="1">
    <location>
        <begin position="13"/>
        <end position="27"/>
    </location>
</feature>
<feature type="region of interest" description="Disordered" evidence="1">
    <location>
        <begin position="9"/>
        <end position="70"/>
    </location>
</feature>
<evidence type="ECO:0000313" key="5">
    <source>
        <dbReference type="Proteomes" id="UP000789595"/>
    </source>
</evidence>
<dbReference type="EMBL" id="HBIW01020807">
    <property type="protein sequence ID" value="CAE0702476.1"/>
    <property type="molecule type" value="Transcribed_RNA"/>
</dbReference>
<name>A0A7S4EBY6_9STRA</name>
<dbReference type="CDD" id="cd22744">
    <property type="entry name" value="OTU"/>
    <property type="match status" value="1"/>
</dbReference>
<dbReference type="PANTHER" id="PTHR12419">
    <property type="entry name" value="OTU DOMAIN CONTAINING PROTEIN"/>
    <property type="match status" value="1"/>
</dbReference>
<reference evidence="4" key="2">
    <citation type="submission" date="2021-11" db="EMBL/GenBank/DDBJ databases">
        <authorList>
            <consortium name="Genoscope - CEA"/>
            <person name="William W."/>
        </authorList>
    </citation>
    <scope>NUCLEOTIDE SEQUENCE</scope>
</reference>
<reference evidence="3" key="1">
    <citation type="submission" date="2021-01" db="EMBL/GenBank/DDBJ databases">
        <authorList>
            <person name="Corre E."/>
            <person name="Pelletier E."/>
            <person name="Niang G."/>
            <person name="Scheremetjew M."/>
            <person name="Finn R."/>
            <person name="Kale V."/>
            <person name="Holt S."/>
            <person name="Cochrane G."/>
            <person name="Meng A."/>
            <person name="Brown T."/>
            <person name="Cohen L."/>
        </authorList>
    </citation>
    <scope>NUCLEOTIDE SEQUENCE</scope>
    <source>
        <strain evidence="3">CCMP1756</strain>
    </source>
</reference>
<dbReference type="GO" id="GO:0016579">
    <property type="term" value="P:protein deubiquitination"/>
    <property type="evidence" value="ECO:0007669"/>
    <property type="project" value="TreeGrafter"/>
</dbReference>
<proteinExistence type="predicted"/>
<dbReference type="PANTHER" id="PTHR12419:SF10">
    <property type="entry name" value="DEUBIQUITINASE OTUD6B"/>
    <property type="match status" value="1"/>
</dbReference>
<dbReference type="EMBL" id="CAKKNE010000005">
    <property type="protein sequence ID" value="CAH0376793.1"/>
    <property type="molecule type" value="Genomic_DNA"/>
</dbReference>
<protein>
    <recommendedName>
        <fullName evidence="2">OTU domain-containing protein</fullName>
    </recommendedName>
</protein>
<accession>A0A7S4EBY6</accession>
<feature type="compositionally biased region" description="Basic residues" evidence="1">
    <location>
        <begin position="37"/>
        <end position="61"/>
    </location>
</feature>
<dbReference type="AlphaFoldDB" id="A0A7S4EBY6"/>
<dbReference type="OrthoDB" id="409956at2759"/>
<dbReference type="InterPro" id="IPR050704">
    <property type="entry name" value="Peptidase_C85-like"/>
</dbReference>
<dbReference type="GO" id="GO:0004843">
    <property type="term" value="F:cysteine-type deubiquitinase activity"/>
    <property type="evidence" value="ECO:0007669"/>
    <property type="project" value="TreeGrafter"/>
</dbReference>
<dbReference type="Proteomes" id="UP000789595">
    <property type="component" value="Unassembled WGS sequence"/>
</dbReference>
<dbReference type="InterPro" id="IPR038765">
    <property type="entry name" value="Papain-like_cys_pep_sf"/>
</dbReference>
<feature type="domain" description="OTU" evidence="2">
    <location>
        <begin position="110"/>
        <end position="307"/>
    </location>
</feature>
<dbReference type="InterPro" id="IPR003323">
    <property type="entry name" value="OTU_dom"/>
</dbReference>
<evidence type="ECO:0000313" key="4">
    <source>
        <dbReference type="EMBL" id="CAH0376793.1"/>
    </source>
</evidence>
<dbReference type="Pfam" id="PF02338">
    <property type="entry name" value="OTU"/>
    <property type="match status" value="1"/>
</dbReference>
<organism evidence="3">
    <name type="scientific">Pelagomonas calceolata</name>
    <dbReference type="NCBI Taxonomy" id="35677"/>
    <lineage>
        <taxon>Eukaryota</taxon>
        <taxon>Sar</taxon>
        <taxon>Stramenopiles</taxon>
        <taxon>Ochrophyta</taxon>
        <taxon>Pelagophyceae</taxon>
        <taxon>Pelagomonadales</taxon>
        <taxon>Pelagomonadaceae</taxon>
        <taxon>Pelagomonas</taxon>
    </lineage>
</organism>